<reference evidence="1" key="1">
    <citation type="submission" date="2019-01" db="EMBL/GenBank/DDBJ databases">
        <authorList>
            <consortium name="Genoscope - CEA"/>
            <person name="William W."/>
        </authorList>
    </citation>
    <scope>NUCLEOTIDE SEQUENCE</scope>
    <source>
        <strain evidence="1">CR-1</strain>
    </source>
</reference>
<evidence type="ECO:0000313" key="1">
    <source>
        <dbReference type="EMBL" id="VEN73048.1"/>
    </source>
</evidence>
<dbReference type="EMBL" id="CAACVI010000003">
    <property type="protein sequence ID" value="VEN73048.1"/>
    <property type="molecule type" value="Genomic_DNA"/>
</dbReference>
<organism evidence="1">
    <name type="scientific">uncultured Desulfobacteraceae bacterium</name>
    <dbReference type="NCBI Taxonomy" id="218296"/>
    <lineage>
        <taxon>Bacteria</taxon>
        <taxon>Pseudomonadati</taxon>
        <taxon>Thermodesulfobacteriota</taxon>
        <taxon>Desulfobacteria</taxon>
        <taxon>Desulfobacterales</taxon>
        <taxon>Desulfobacteraceae</taxon>
        <taxon>environmental samples</taxon>
    </lineage>
</organism>
<accession>A0A484HF32</accession>
<dbReference type="AlphaFoldDB" id="A0A484HF32"/>
<gene>
    <name evidence="1" type="ORF">EPICR_110015</name>
</gene>
<sequence>MKLEHIAETLKDDFETSFEAPDPDVPVGRVLVRLPLKSRDDLMLEMMFVPGVDKHIENSRLLQLFVYLSDGDGLSGEKKAALVEQIARLNVNLVGSLGYNEKGGFVYYKYILMAPKKESDETVKILRDAVWLSAYLVDTSWPHLVEFV</sequence>
<protein>
    <submittedName>
        <fullName evidence="1">Uncharacterized protein</fullName>
    </submittedName>
</protein>
<name>A0A484HF32_9BACT</name>
<proteinExistence type="predicted"/>